<evidence type="ECO:0000313" key="6">
    <source>
        <dbReference type="Proteomes" id="UP000031364"/>
    </source>
</evidence>
<keyword evidence="6" id="KW-1185">Reference proteome</keyword>
<protein>
    <submittedName>
        <fullName evidence="5">Lysozyme</fullName>
    </submittedName>
</protein>
<dbReference type="InterPro" id="IPR017853">
    <property type="entry name" value="GH"/>
</dbReference>
<dbReference type="Pfam" id="PF01183">
    <property type="entry name" value="Glyco_hydro_25"/>
    <property type="match status" value="1"/>
</dbReference>
<dbReference type="EMBL" id="JNFP01000044">
    <property type="protein sequence ID" value="KIA61497.1"/>
    <property type="molecule type" value="Genomic_DNA"/>
</dbReference>
<dbReference type="PANTHER" id="PTHR34135:SF2">
    <property type="entry name" value="LYSOZYME"/>
    <property type="match status" value="1"/>
</dbReference>
<keyword evidence="3" id="KW-0326">Glycosidase</keyword>
<sequence>MSAALFVGLATLLVIAPATADPAPTEQGDDHTLGSQIVVHEGAGAGDPSQERSLSAGSVEGIDVSRYQGDVDWKSYWDNGVRFAYIKASESTNVTNPYFAAQYNGSYKQGLIRGAYHFAIPSSLSGASQADYFIAHGGGWSRDGKTLPGALDLEYNPYDKNNQCYSKSQSAMASWIHDFSNRYHGTTGRWPVIYTSTSWWSLCVGTAGDFSADSPLWVARYNSTVGALPFNWRVYSFWQYTSTPLDKNRFNGDLSQLQAIANG</sequence>
<name>A0ABR4Z876_9NOCA</name>
<dbReference type="PANTHER" id="PTHR34135">
    <property type="entry name" value="LYSOZYME"/>
    <property type="match status" value="1"/>
</dbReference>
<comment type="caution">
    <text evidence="5">The sequence shown here is derived from an EMBL/GenBank/DDBJ whole genome shotgun (WGS) entry which is preliminary data.</text>
</comment>
<feature type="chain" id="PRO_5045713985" evidence="4">
    <location>
        <begin position="21"/>
        <end position="263"/>
    </location>
</feature>
<keyword evidence="4" id="KW-0732">Signal</keyword>
<reference evidence="5 6" key="1">
    <citation type="journal article" date="2014" name="Int. J. Syst. Evol. Microbiol.">
        <title>Nocardia vulneris sp. nov., isolated from wounds of human patients in North America.</title>
        <authorList>
            <person name="Lasker B.A."/>
            <person name="Bell M."/>
            <person name="Klenk H.P."/>
            <person name="Sproer C."/>
            <person name="Schumann C."/>
            <person name="Schumann P."/>
            <person name="Brown J.M."/>
        </authorList>
    </citation>
    <scope>NUCLEOTIDE SEQUENCE [LARGE SCALE GENOMIC DNA]</scope>
    <source>
        <strain evidence="5 6">W9851</strain>
    </source>
</reference>
<dbReference type="Gene3D" id="3.20.20.80">
    <property type="entry name" value="Glycosidases"/>
    <property type="match status" value="1"/>
</dbReference>
<evidence type="ECO:0000313" key="5">
    <source>
        <dbReference type="EMBL" id="KIA61497.1"/>
    </source>
</evidence>
<evidence type="ECO:0000256" key="1">
    <source>
        <dbReference type="ARBA" id="ARBA00010646"/>
    </source>
</evidence>
<dbReference type="SMART" id="SM00641">
    <property type="entry name" value="Glyco_25"/>
    <property type="match status" value="1"/>
</dbReference>
<dbReference type="InterPro" id="IPR002053">
    <property type="entry name" value="Glyco_hydro_25"/>
</dbReference>
<evidence type="ECO:0000256" key="2">
    <source>
        <dbReference type="ARBA" id="ARBA00022801"/>
    </source>
</evidence>
<evidence type="ECO:0000256" key="3">
    <source>
        <dbReference type="ARBA" id="ARBA00023295"/>
    </source>
</evidence>
<comment type="similarity">
    <text evidence="1">Belongs to the glycosyl hydrolase 25 family.</text>
</comment>
<organism evidence="5 6">
    <name type="scientific">Nocardia vulneris</name>
    <dbReference type="NCBI Taxonomy" id="1141657"/>
    <lineage>
        <taxon>Bacteria</taxon>
        <taxon>Bacillati</taxon>
        <taxon>Actinomycetota</taxon>
        <taxon>Actinomycetes</taxon>
        <taxon>Mycobacteriales</taxon>
        <taxon>Nocardiaceae</taxon>
        <taxon>Nocardia</taxon>
    </lineage>
</organism>
<keyword evidence="2" id="KW-0378">Hydrolase</keyword>
<accession>A0ABR4Z876</accession>
<dbReference type="Proteomes" id="UP000031364">
    <property type="component" value="Unassembled WGS sequence"/>
</dbReference>
<gene>
    <name evidence="5" type="ORF">FG87_30535</name>
</gene>
<dbReference type="InterPro" id="IPR018077">
    <property type="entry name" value="Glyco_hydro_fam25_subgr"/>
</dbReference>
<proteinExistence type="inferred from homology"/>
<feature type="signal peptide" evidence="4">
    <location>
        <begin position="1"/>
        <end position="20"/>
    </location>
</feature>
<dbReference type="SUPFAM" id="SSF51445">
    <property type="entry name" value="(Trans)glycosidases"/>
    <property type="match status" value="1"/>
</dbReference>
<dbReference type="PROSITE" id="PS51904">
    <property type="entry name" value="GLYCOSYL_HYDROL_F25_2"/>
    <property type="match status" value="1"/>
</dbReference>
<evidence type="ECO:0000256" key="4">
    <source>
        <dbReference type="SAM" id="SignalP"/>
    </source>
</evidence>